<dbReference type="InterPro" id="IPR045295">
    <property type="entry name" value="Complex1_LYR_SDHAF1_LYRM8"/>
</dbReference>
<dbReference type="PANTHER" id="PTHR13675">
    <property type="entry name" value="LYR MOTIF-CONTAINING PROTEIN 2"/>
    <property type="match status" value="1"/>
</dbReference>
<dbReference type="PANTHER" id="PTHR13675:SF1">
    <property type="entry name" value="SUCCINATE DEHYDROGENASE ASSEMBLY FACTOR 1, MITOCHONDRIAL"/>
    <property type="match status" value="1"/>
</dbReference>
<evidence type="ECO:0000256" key="1">
    <source>
        <dbReference type="ARBA" id="ARBA00004305"/>
    </source>
</evidence>
<evidence type="ECO:0000259" key="6">
    <source>
        <dbReference type="Pfam" id="PF05347"/>
    </source>
</evidence>
<sequence>MHEPNNIDVKCHFVYDHISHGDVGISKIASQENTLDMLTKLLEAAVVVSITCLRRNTRKRFKNDMASRSKLSGMQKQVLCLYRDFLRAARKKPPEERNRIQSIISSEFHEKAKNIDRKNFLYIEYLMRRGKKQLEQLNNPETVSLSTFKIASSSAAINPSLYNQNSNISSSELHAAEPDKEPAAKATVQ</sequence>
<feature type="region of interest" description="Disordered" evidence="5">
    <location>
        <begin position="168"/>
        <end position="189"/>
    </location>
</feature>
<dbReference type="GO" id="GO:0005759">
    <property type="term" value="C:mitochondrial matrix"/>
    <property type="evidence" value="ECO:0007669"/>
    <property type="project" value="UniProtKB-SubCell"/>
</dbReference>
<protein>
    <submittedName>
        <fullName evidence="8">Uncharacterized protein LOC120279159</fullName>
    </submittedName>
</protein>
<accession>A0AB40CS61</accession>
<evidence type="ECO:0000313" key="8">
    <source>
        <dbReference type="RefSeq" id="XP_039141958.1"/>
    </source>
</evidence>
<name>A0AB40CS61_DIOCR</name>
<keyword evidence="2" id="KW-0496">Mitochondrion</keyword>
<keyword evidence="3" id="KW-0143">Chaperone</keyword>
<evidence type="ECO:0000256" key="3">
    <source>
        <dbReference type="ARBA" id="ARBA00023186"/>
    </source>
</evidence>
<feature type="domain" description="Complex 1 LYR protein" evidence="6">
    <location>
        <begin position="76"/>
        <end position="136"/>
    </location>
</feature>
<dbReference type="Pfam" id="PF05347">
    <property type="entry name" value="Complex1_LYR"/>
    <property type="match status" value="1"/>
</dbReference>
<reference evidence="8" key="1">
    <citation type="submission" date="2025-08" db="UniProtKB">
        <authorList>
            <consortium name="RefSeq"/>
        </authorList>
    </citation>
    <scope>IDENTIFICATION</scope>
</reference>
<proteinExistence type="inferred from homology"/>
<evidence type="ECO:0000256" key="5">
    <source>
        <dbReference type="SAM" id="MobiDB-lite"/>
    </source>
</evidence>
<organism evidence="7 8">
    <name type="scientific">Dioscorea cayennensis subsp. rotundata</name>
    <name type="common">White Guinea yam</name>
    <name type="synonym">Dioscorea rotundata</name>
    <dbReference type="NCBI Taxonomy" id="55577"/>
    <lineage>
        <taxon>Eukaryota</taxon>
        <taxon>Viridiplantae</taxon>
        <taxon>Streptophyta</taxon>
        <taxon>Embryophyta</taxon>
        <taxon>Tracheophyta</taxon>
        <taxon>Spermatophyta</taxon>
        <taxon>Magnoliopsida</taxon>
        <taxon>Liliopsida</taxon>
        <taxon>Dioscoreales</taxon>
        <taxon>Dioscoreaceae</taxon>
        <taxon>Dioscorea</taxon>
    </lineage>
</organism>
<dbReference type="RefSeq" id="XP_039141958.1">
    <property type="nucleotide sequence ID" value="XM_039286024.1"/>
</dbReference>
<dbReference type="Proteomes" id="UP001515500">
    <property type="component" value="Chromosome 16"/>
</dbReference>
<evidence type="ECO:0000256" key="2">
    <source>
        <dbReference type="ARBA" id="ARBA00023128"/>
    </source>
</evidence>
<comment type="subcellular location">
    <subcellularLocation>
        <location evidence="1">Mitochondrion matrix</location>
    </subcellularLocation>
</comment>
<dbReference type="AlphaFoldDB" id="A0AB40CS61"/>
<gene>
    <name evidence="8" type="primary">LOC120279159</name>
</gene>
<dbReference type="InterPro" id="IPR008011">
    <property type="entry name" value="Complex1_LYR_dom"/>
</dbReference>
<dbReference type="GO" id="GO:0034553">
    <property type="term" value="P:mitochondrial respiratory chain complex II assembly"/>
    <property type="evidence" value="ECO:0007669"/>
    <property type="project" value="InterPro"/>
</dbReference>
<feature type="compositionally biased region" description="Basic and acidic residues" evidence="5">
    <location>
        <begin position="174"/>
        <end position="183"/>
    </location>
</feature>
<evidence type="ECO:0000313" key="7">
    <source>
        <dbReference type="Proteomes" id="UP001515500"/>
    </source>
</evidence>
<dbReference type="CDD" id="cd20268">
    <property type="entry name" value="Complex1_LYR_SDHAF1_LYRM8"/>
    <property type="match status" value="1"/>
</dbReference>
<comment type="similarity">
    <text evidence="4">Belongs to the complex I LYR family. SDHAF1 subfamily.</text>
</comment>
<keyword evidence="7" id="KW-1185">Reference proteome</keyword>
<dbReference type="GeneID" id="120279159"/>
<evidence type="ECO:0000256" key="4">
    <source>
        <dbReference type="ARBA" id="ARBA00025715"/>
    </source>
</evidence>